<dbReference type="SUPFAM" id="SSF51182">
    <property type="entry name" value="RmlC-like cupins"/>
    <property type="match status" value="1"/>
</dbReference>
<dbReference type="AlphaFoldDB" id="A0A1I5SPS7"/>
<organism evidence="1 2">
    <name type="scientific">Enterovibrio norvegicus DSM 15893</name>
    <dbReference type="NCBI Taxonomy" id="1121869"/>
    <lineage>
        <taxon>Bacteria</taxon>
        <taxon>Pseudomonadati</taxon>
        <taxon>Pseudomonadota</taxon>
        <taxon>Gammaproteobacteria</taxon>
        <taxon>Vibrionales</taxon>
        <taxon>Vibrionaceae</taxon>
        <taxon>Enterovibrio</taxon>
    </lineage>
</organism>
<dbReference type="InterPro" id="IPR014710">
    <property type="entry name" value="RmlC-like_jellyroll"/>
</dbReference>
<dbReference type="InterPro" id="IPR011051">
    <property type="entry name" value="RmlC_Cupin_sf"/>
</dbReference>
<dbReference type="STRING" id="1121869.SAMN03084138_02957"/>
<reference evidence="1 2" key="1">
    <citation type="submission" date="2016-10" db="EMBL/GenBank/DDBJ databases">
        <authorList>
            <person name="de Groot N.N."/>
        </authorList>
    </citation>
    <scope>NUCLEOTIDE SEQUENCE [LARGE SCALE GENOMIC DNA]</scope>
    <source>
        <strain evidence="1 2">DSM 15893</strain>
    </source>
</reference>
<dbReference type="GeneID" id="35870476"/>
<dbReference type="Proteomes" id="UP000182692">
    <property type="component" value="Unassembled WGS sequence"/>
</dbReference>
<proteinExistence type="predicted"/>
<sequence length="103" mass="11707">MKFIKSANYTAERPWGAMDIANMNGITTRLHWTDQPYKWHINDGEEIFVVLDGKVEMRYRENGLEKSNLMVVGDIFYAAVGTEHVAHPVGEARILVIEKEGSV</sequence>
<dbReference type="RefSeq" id="WP_017015046.1">
    <property type="nucleotide sequence ID" value="NZ_FOWR01000022.1"/>
</dbReference>
<name>A0A1I5SPS7_9GAMM</name>
<protein>
    <submittedName>
        <fullName evidence="1">Mannose-6-phosphate isomerase, cupin superfamily</fullName>
    </submittedName>
</protein>
<gene>
    <name evidence="1" type="ORF">SAMN03084138_02957</name>
</gene>
<evidence type="ECO:0000313" key="2">
    <source>
        <dbReference type="Proteomes" id="UP000182692"/>
    </source>
</evidence>
<keyword evidence="1" id="KW-0413">Isomerase</keyword>
<dbReference type="OrthoDB" id="3829432at2"/>
<dbReference type="Gene3D" id="2.60.120.10">
    <property type="entry name" value="Jelly Rolls"/>
    <property type="match status" value="1"/>
</dbReference>
<evidence type="ECO:0000313" key="1">
    <source>
        <dbReference type="EMBL" id="SFP72729.1"/>
    </source>
</evidence>
<accession>A0A1I5SPS7</accession>
<dbReference type="EMBL" id="FOWR01000022">
    <property type="protein sequence ID" value="SFP72729.1"/>
    <property type="molecule type" value="Genomic_DNA"/>
</dbReference>
<dbReference type="GO" id="GO:0016853">
    <property type="term" value="F:isomerase activity"/>
    <property type="evidence" value="ECO:0007669"/>
    <property type="project" value="UniProtKB-KW"/>
</dbReference>